<keyword evidence="5 13" id="KW-0963">Cytoplasm</keyword>
<dbReference type="InterPro" id="IPR010923">
    <property type="entry name" value="T(6)A37_SUA5"/>
</dbReference>
<dbReference type="RefSeq" id="WP_305994121.1">
    <property type="nucleotide sequence ID" value="NZ_JAVAMP010000019.1"/>
</dbReference>
<evidence type="ECO:0000256" key="9">
    <source>
        <dbReference type="ARBA" id="ARBA00022741"/>
    </source>
</evidence>
<proteinExistence type="inferred from homology"/>
<evidence type="ECO:0000313" key="15">
    <source>
        <dbReference type="EMBL" id="MDP5276812.1"/>
    </source>
</evidence>
<evidence type="ECO:0000256" key="8">
    <source>
        <dbReference type="ARBA" id="ARBA00022695"/>
    </source>
</evidence>
<evidence type="ECO:0000256" key="11">
    <source>
        <dbReference type="ARBA" id="ARBA00029774"/>
    </source>
</evidence>
<dbReference type="Proteomes" id="UP001231941">
    <property type="component" value="Unassembled WGS sequence"/>
</dbReference>
<dbReference type="SUPFAM" id="SSF55821">
    <property type="entry name" value="YrdC/RibB"/>
    <property type="match status" value="1"/>
</dbReference>
<dbReference type="PANTHER" id="PTHR17490:SF16">
    <property type="entry name" value="THREONYLCARBAMOYL-AMP SYNTHASE"/>
    <property type="match status" value="1"/>
</dbReference>
<dbReference type="Gene3D" id="3.90.870.10">
    <property type="entry name" value="DHBP synthase"/>
    <property type="match status" value="1"/>
</dbReference>
<keyword evidence="16" id="KW-1185">Reference proteome</keyword>
<reference evidence="15 16" key="1">
    <citation type="submission" date="2023-08" db="EMBL/GenBank/DDBJ databases">
        <authorList>
            <person name="Park J.-S."/>
        </authorList>
    </citation>
    <scope>NUCLEOTIDE SEQUENCE [LARGE SCALE GENOMIC DNA]</scope>
    <source>
        <strain evidence="15 16">2205SS18-9</strain>
    </source>
</reference>
<dbReference type="PANTHER" id="PTHR17490">
    <property type="entry name" value="SUA5"/>
    <property type="match status" value="1"/>
</dbReference>
<evidence type="ECO:0000256" key="13">
    <source>
        <dbReference type="PIRNR" id="PIRNR004930"/>
    </source>
</evidence>
<dbReference type="Gene3D" id="3.40.50.11030">
    <property type="entry name" value="Threonylcarbamoyl-AMP synthase, C-terminal domain"/>
    <property type="match status" value="1"/>
</dbReference>
<evidence type="ECO:0000256" key="6">
    <source>
        <dbReference type="ARBA" id="ARBA00022679"/>
    </source>
</evidence>
<comment type="function">
    <text evidence="13">Required for the formation of a threonylcarbamoyl group on adenosine at position 37 (t(6)A37) in tRNAs that read codons beginning with adenine.</text>
</comment>
<dbReference type="NCBIfam" id="TIGR00057">
    <property type="entry name" value="L-threonylcarbamoyladenylate synthase"/>
    <property type="match status" value="1"/>
</dbReference>
<dbReference type="InterPro" id="IPR005145">
    <property type="entry name" value="Sua5_C"/>
</dbReference>
<evidence type="ECO:0000259" key="14">
    <source>
        <dbReference type="PROSITE" id="PS51163"/>
    </source>
</evidence>
<name>A0ABT9J5T0_9BACL</name>
<sequence>MDTMYWELSEDTKKNNEFIQKAAFEIRKGNVIGFPTETVYGLGADATSTEAVSNIFNAKGRPSDNPLIVHISNKGQLQDLVDSISETTNLIMDRFWPGPLTIIFPIKKDSNLSEKVTAGLDTVAVRMPNHPIALSLIKEAGCPIAAPSANRSGKPSPTEAKHVKEDLDGRIRGLIDGGATGVGIESTVIQIKDDNIYILRPGSITESQLQEITPSVEFSYERENSNQGNTSYDEQTPISPGVKYKHYAPNGSLTIIKGNEEKKVKKCIQIGVNEAIERGEKTGVLTFTENKSEYNADVVLTYGSRNRIDETAHELYAALRLFDEKKVTSIFAEACSEEGMGLAVMNRLKKAAGNQVVQV</sequence>
<dbReference type="Pfam" id="PF03481">
    <property type="entry name" value="Sua5_C"/>
    <property type="match status" value="1"/>
</dbReference>
<evidence type="ECO:0000256" key="7">
    <source>
        <dbReference type="ARBA" id="ARBA00022694"/>
    </source>
</evidence>
<dbReference type="InterPro" id="IPR006070">
    <property type="entry name" value="Sua5-like_dom"/>
</dbReference>
<gene>
    <name evidence="15" type="ORF">Q5Y73_22215</name>
</gene>
<evidence type="ECO:0000256" key="10">
    <source>
        <dbReference type="ARBA" id="ARBA00022840"/>
    </source>
</evidence>
<dbReference type="InterPro" id="IPR050156">
    <property type="entry name" value="TC-AMP_synthase_SUA5"/>
</dbReference>
<dbReference type="InterPro" id="IPR017945">
    <property type="entry name" value="DHBP_synth_RibB-like_a/b_dom"/>
</dbReference>
<evidence type="ECO:0000256" key="2">
    <source>
        <dbReference type="ARBA" id="ARBA00007663"/>
    </source>
</evidence>
<accession>A0ABT9J5T0</accession>
<keyword evidence="7 13" id="KW-0819">tRNA processing</keyword>
<comment type="similarity">
    <text evidence="2 13">Belongs to the SUA5 family.</text>
</comment>
<comment type="catalytic activity">
    <reaction evidence="12 13">
        <text>L-threonine + hydrogencarbonate + ATP = L-threonylcarbamoyladenylate + diphosphate + H2O</text>
        <dbReference type="Rhea" id="RHEA:36407"/>
        <dbReference type="ChEBI" id="CHEBI:15377"/>
        <dbReference type="ChEBI" id="CHEBI:17544"/>
        <dbReference type="ChEBI" id="CHEBI:30616"/>
        <dbReference type="ChEBI" id="CHEBI:33019"/>
        <dbReference type="ChEBI" id="CHEBI:57926"/>
        <dbReference type="ChEBI" id="CHEBI:73682"/>
        <dbReference type="EC" id="2.7.7.87"/>
    </reaction>
</comment>
<evidence type="ECO:0000256" key="5">
    <source>
        <dbReference type="ARBA" id="ARBA00022490"/>
    </source>
</evidence>
<comment type="subcellular location">
    <subcellularLocation>
        <location evidence="1 13">Cytoplasm</location>
    </subcellularLocation>
</comment>
<evidence type="ECO:0000313" key="16">
    <source>
        <dbReference type="Proteomes" id="UP001231941"/>
    </source>
</evidence>
<keyword evidence="8 13" id="KW-0548">Nucleotidyltransferase</keyword>
<dbReference type="EC" id="2.7.7.87" evidence="3 13"/>
<keyword evidence="6 13" id="KW-0808">Transferase</keyword>
<comment type="caution">
    <text evidence="15">The sequence shown here is derived from an EMBL/GenBank/DDBJ whole genome shotgun (WGS) entry which is preliminary data.</text>
</comment>
<dbReference type="Pfam" id="PF01300">
    <property type="entry name" value="Sua5_yciO_yrdC"/>
    <property type="match status" value="1"/>
</dbReference>
<protein>
    <recommendedName>
        <fullName evidence="4 13">Threonylcarbamoyl-AMP synthase</fullName>
        <shortName evidence="13">TC-AMP synthase</shortName>
        <ecNumber evidence="3 13">2.7.7.87</ecNumber>
    </recommendedName>
    <alternativeName>
        <fullName evidence="11 13">L-threonylcarbamoyladenylate synthase</fullName>
    </alternativeName>
</protein>
<evidence type="ECO:0000256" key="1">
    <source>
        <dbReference type="ARBA" id="ARBA00004496"/>
    </source>
</evidence>
<dbReference type="GO" id="GO:0061710">
    <property type="term" value="F:L-threonylcarbamoyladenylate synthase"/>
    <property type="evidence" value="ECO:0007669"/>
    <property type="project" value="UniProtKB-EC"/>
</dbReference>
<organism evidence="15 16">
    <name type="scientific">Chengkuizengella axinellae</name>
    <dbReference type="NCBI Taxonomy" id="3064388"/>
    <lineage>
        <taxon>Bacteria</taxon>
        <taxon>Bacillati</taxon>
        <taxon>Bacillota</taxon>
        <taxon>Bacilli</taxon>
        <taxon>Bacillales</taxon>
        <taxon>Paenibacillaceae</taxon>
        <taxon>Chengkuizengella</taxon>
    </lineage>
</organism>
<evidence type="ECO:0000256" key="4">
    <source>
        <dbReference type="ARBA" id="ARBA00015492"/>
    </source>
</evidence>
<evidence type="ECO:0000256" key="12">
    <source>
        <dbReference type="ARBA" id="ARBA00048366"/>
    </source>
</evidence>
<feature type="domain" description="YrdC-like" evidence="14">
    <location>
        <begin position="16"/>
        <end position="204"/>
    </location>
</feature>
<evidence type="ECO:0000256" key="3">
    <source>
        <dbReference type="ARBA" id="ARBA00012584"/>
    </source>
</evidence>
<dbReference type="PROSITE" id="PS51163">
    <property type="entry name" value="YRDC"/>
    <property type="match status" value="1"/>
</dbReference>
<dbReference type="EMBL" id="JAVAMP010000019">
    <property type="protein sequence ID" value="MDP5276812.1"/>
    <property type="molecule type" value="Genomic_DNA"/>
</dbReference>
<dbReference type="InterPro" id="IPR038385">
    <property type="entry name" value="Sua5/YwlC_C"/>
</dbReference>
<dbReference type="PIRSF" id="PIRSF004930">
    <property type="entry name" value="Tln_factor_SUA5"/>
    <property type="match status" value="1"/>
</dbReference>
<keyword evidence="9 13" id="KW-0547">Nucleotide-binding</keyword>
<keyword evidence="10 13" id="KW-0067">ATP-binding</keyword>